<organism evidence="2 3">
    <name type="scientific">Sphagnum troendelagicum</name>
    <dbReference type="NCBI Taxonomy" id="128251"/>
    <lineage>
        <taxon>Eukaryota</taxon>
        <taxon>Viridiplantae</taxon>
        <taxon>Streptophyta</taxon>
        <taxon>Embryophyta</taxon>
        <taxon>Bryophyta</taxon>
        <taxon>Sphagnophytina</taxon>
        <taxon>Sphagnopsida</taxon>
        <taxon>Sphagnales</taxon>
        <taxon>Sphagnaceae</taxon>
        <taxon>Sphagnum</taxon>
    </lineage>
</organism>
<reference evidence="2" key="1">
    <citation type="submission" date="2024-02" db="EMBL/GenBank/DDBJ databases">
        <authorList>
            <consortium name="ELIXIR-Norway"/>
            <consortium name="Elixir Norway"/>
        </authorList>
    </citation>
    <scope>NUCLEOTIDE SEQUENCE</scope>
</reference>
<dbReference type="PANTHER" id="PTHR24030:SF0">
    <property type="entry name" value="PROTEIN CMSS1"/>
    <property type="match status" value="1"/>
</dbReference>
<evidence type="ECO:0008006" key="4">
    <source>
        <dbReference type="Google" id="ProtNLM"/>
    </source>
</evidence>
<accession>A0ABP0UBZ7</accession>
<name>A0ABP0UBZ7_9BRYO</name>
<dbReference type="InterPro" id="IPR032704">
    <property type="entry name" value="Cms1"/>
</dbReference>
<proteinExistence type="predicted"/>
<sequence>MSSVARKRKRASGVSSATNSSRKKPFLTRPLTKKKAKAKGSQKDEQETLGGRAAEKSGVQWCANKDQAKWLTASFHSALGTALSPLELDPITEDSVVQLTEDCDHSVDKLGTHMKPLFGPTWREVLCEEARVGDPGSPVILVLCSSAIRCVELLRGMKMFTSKCKPAKLFAKHIKLEEQISLLEKHVNIAAGTPNRVRKLMDIGALGLGRLCLVVVDLHCDAKGLTVLSVPQVMRDFWELYRAHLHQRVVAKQVQFCLY</sequence>
<evidence type="ECO:0000313" key="3">
    <source>
        <dbReference type="Proteomes" id="UP001497512"/>
    </source>
</evidence>
<feature type="compositionally biased region" description="Basic residues" evidence="1">
    <location>
        <begin position="1"/>
        <end position="11"/>
    </location>
</feature>
<protein>
    <recommendedName>
        <fullName evidence="4">Protein CMSS1</fullName>
    </recommendedName>
</protein>
<feature type="compositionally biased region" description="Basic residues" evidence="1">
    <location>
        <begin position="21"/>
        <end position="40"/>
    </location>
</feature>
<evidence type="ECO:0000313" key="2">
    <source>
        <dbReference type="EMBL" id="CAK9216555.1"/>
    </source>
</evidence>
<keyword evidence="3" id="KW-1185">Reference proteome</keyword>
<feature type="region of interest" description="Disordered" evidence="1">
    <location>
        <begin position="1"/>
        <end position="52"/>
    </location>
</feature>
<gene>
    <name evidence="2" type="ORF">CSSPTR1EN2_LOCUS13529</name>
</gene>
<evidence type="ECO:0000256" key="1">
    <source>
        <dbReference type="SAM" id="MobiDB-lite"/>
    </source>
</evidence>
<dbReference type="PANTHER" id="PTHR24030">
    <property type="entry name" value="PROTEIN CMSS1"/>
    <property type="match status" value="1"/>
</dbReference>
<dbReference type="Pfam" id="PF14617">
    <property type="entry name" value="CMS1"/>
    <property type="match status" value="1"/>
</dbReference>
<dbReference type="Proteomes" id="UP001497512">
    <property type="component" value="Chromosome 2"/>
</dbReference>
<dbReference type="EMBL" id="OZ019894">
    <property type="protein sequence ID" value="CAK9216555.1"/>
    <property type="molecule type" value="Genomic_DNA"/>
</dbReference>